<accession>A0A1G6QM89</accession>
<evidence type="ECO:0000313" key="2">
    <source>
        <dbReference type="Proteomes" id="UP000199417"/>
    </source>
</evidence>
<proteinExistence type="predicted"/>
<gene>
    <name evidence="1" type="ORF">SAMN05444580_102129</name>
</gene>
<evidence type="ECO:0000313" key="1">
    <source>
        <dbReference type="EMBL" id="SDC93520.1"/>
    </source>
</evidence>
<keyword evidence="2" id="KW-1185">Reference proteome</keyword>
<dbReference type="Proteomes" id="UP000199417">
    <property type="component" value="Unassembled WGS sequence"/>
</dbReference>
<evidence type="ECO:0008006" key="3">
    <source>
        <dbReference type="Google" id="ProtNLM"/>
    </source>
</evidence>
<sequence>MLTELSGLGVSLKFTETLDELEMGVKEIKEVSAADRVTASDEATVVKRDEFRSEVPPVVQSDEPLVTLLEAYRVVELAVWRALERHGLGGNRKKPLQSAIRTLQSNTVADSSLLRLVDDLVSLRKQAVHELVPVDRNDAERYTWIAADIAEYLDGL</sequence>
<protein>
    <recommendedName>
        <fullName evidence="3">DUF4145 domain-containing protein</fullName>
    </recommendedName>
</protein>
<reference evidence="1 2" key="1">
    <citation type="submission" date="2016-10" db="EMBL/GenBank/DDBJ databases">
        <authorList>
            <person name="de Groot N.N."/>
        </authorList>
    </citation>
    <scope>NUCLEOTIDE SEQUENCE [LARGE SCALE GENOMIC DNA]</scope>
    <source>
        <strain evidence="1 2">JCM 11308</strain>
    </source>
</reference>
<dbReference type="AlphaFoldDB" id="A0A1G6QM89"/>
<dbReference type="EMBL" id="FNAB01000002">
    <property type="protein sequence ID" value="SDC93520.1"/>
    <property type="molecule type" value="Genomic_DNA"/>
</dbReference>
<organism evidence="1 2">
    <name type="scientific">Rhodococcus tukisamuensis</name>
    <dbReference type="NCBI Taxonomy" id="168276"/>
    <lineage>
        <taxon>Bacteria</taxon>
        <taxon>Bacillati</taxon>
        <taxon>Actinomycetota</taxon>
        <taxon>Actinomycetes</taxon>
        <taxon>Mycobacteriales</taxon>
        <taxon>Nocardiaceae</taxon>
        <taxon>Rhodococcus</taxon>
    </lineage>
</organism>
<name>A0A1G6QM89_9NOCA</name>